<keyword evidence="4" id="KW-0238">DNA-binding</keyword>
<evidence type="ECO:0000256" key="5">
    <source>
        <dbReference type="ARBA" id="ARBA00023163"/>
    </source>
</evidence>
<dbReference type="KEGG" id="prag:EKN56_14570"/>
<evidence type="ECO:0000256" key="3">
    <source>
        <dbReference type="ARBA" id="ARBA00023015"/>
    </source>
</evidence>
<accession>A0A411WMX3</accession>
<dbReference type="PROSITE" id="PS50949">
    <property type="entry name" value="HTH_GNTR"/>
    <property type="match status" value="1"/>
</dbReference>
<evidence type="ECO:0000256" key="1">
    <source>
        <dbReference type="ARBA" id="ARBA00005384"/>
    </source>
</evidence>
<dbReference type="OrthoDB" id="9808770at2"/>
<dbReference type="Gene3D" id="3.40.640.10">
    <property type="entry name" value="Type I PLP-dependent aspartate aminotransferase-like (Major domain)"/>
    <property type="match status" value="1"/>
</dbReference>
<dbReference type="GO" id="GO:0008483">
    <property type="term" value="F:transaminase activity"/>
    <property type="evidence" value="ECO:0007669"/>
    <property type="project" value="UniProtKB-KW"/>
</dbReference>
<dbReference type="InterPro" id="IPR036388">
    <property type="entry name" value="WH-like_DNA-bd_sf"/>
</dbReference>
<dbReference type="AlphaFoldDB" id="A0A411WMX3"/>
<evidence type="ECO:0000313" key="7">
    <source>
        <dbReference type="EMBL" id="QBH97518.1"/>
    </source>
</evidence>
<evidence type="ECO:0000313" key="8">
    <source>
        <dbReference type="Proteomes" id="UP000293154"/>
    </source>
</evidence>
<dbReference type="InterPro" id="IPR015424">
    <property type="entry name" value="PyrdxlP-dep_Trfase"/>
</dbReference>
<dbReference type="PANTHER" id="PTHR46577">
    <property type="entry name" value="HTH-TYPE TRANSCRIPTIONAL REGULATORY PROTEIN GABR"/>
    <property type="match status" value="1"/>
</dbReference>
<organism evidence="7 8">
    <name type="scientific">Limnobaculum zhutongyuii</name>
    <dbReference type="NCBI Taxonomy" id="2498113"/>
    <lineage>
        <taxon>Bacteria</taxon>
        <taxon>Pseudomonadati</taxon>
        <taxon>Pseudomonadota</taxon>
        <taxon>Gammaproteobacteria</taxon>
        <taxon>Enterobacterales</taxon>
        <taxon>Budviciaceae</taxon>
        <taxon>Limnobaculum</taxon>
    </lineage>
</organism>
<comment type="similarity">
    <text evidence="1">In the C-terminal section; belongs to the class-I pyridoxal-phosphate-dependent aminotransferase family.</text>
</comment>
<dbReference type="Pfam" id="PF00392">
    <property type="entry name" value="GntR"/>
    <property type="match status" value="1"/>
</dbReference>
<proteinExistence type="inferred from homology"/>
<protein>
    <submittedName>
        <fullName evidence="7">PLP-dependent aminotransferase family protein</fullName>
    </submittedName>
</protein>
<reference evidence="7 8" key="1">
    <citation type="submission" date="2019-03" db="EMBL/GenBank/DDBJ databases">
        <title>Pragia sp. nov. isolated from the gut tract of Carduelis flavirostris.</title>
        <authorList>
            <person name="Ge Y."/>
        </authorList>
    </citation>
    <scope>NUCLEOTIDE SEQUENCE [LARGE SCALE GENOMIC DNA]</scope>
    <source>
        <strain evidence="7 8">CF-458</strain>
    </source>
</reference>
<dbReference type="Pfam" id="PF00155">
    <property type="entry name" value="Aminotran_1_2"/>
    <property type="match status" value="1"/>
</dbReference>
<gene>
    <name evidence="7" type="ORF">EKN56_14570</name>
</gene>
<dbReference type="GO" id="GO:0003700">
    <property type="term" value="F:DNA-binding transcription factor activity"/>
    <property type="evidence" value="ECO:0007669"/>
    <property type="project" value="InterPro"/>
</dbReference>
<keyword evidence="3" id="KW-0805">Transcription regulation</keyword>
<dbReference type="PANTHER" id="PTHR46577:SF1">
    <property type="entry name" value="HTH-TYPE TRANSCRIPTIONAL REGULATORY PROTEIN GABR"/>
    <property type="match status" value="1"/>
</dbReference>
<name>A0A411WMX3_9GAMM</name>
<keyword evidence="2" id="KW-0663">Pyridoxal phosphate</keyword>
<dbReference type="EMBL" id="CP034752">
    <property type="protein sequence ID" value="QBH97518.1"/>
    <property type="molecule type" value="Genomic_DNA"/>
</dbReference>
<evidence type="ECO:0000259" key="6">
    <source>
        <dbReference type="PROSITE" id="PS50949"/>
    </source>
</evidence>
<sequence>MLDIHLDPSSGTPLQQQIFQTIHQALLQGELPVGYRLPSIRELSRNLNVARITVVMAYDKLIQNGYVKSRPGIGYEVVFSSALQKAPQAARIENAREPVRLMPASVGLDVYSPATPELYCRLGVPDPHAFPWPSWRKWNNSASNSKHHLLTRYHSPQGLLSLRTELVRFLRLTRGIETQPENVIVINGIQEGLALLAQLFILNTKGCKVVTESPCYSGAWHLFNYYQADVETVAVDEQGIQVEQLPSHPVQLCYVTPSHQYPVGGTISLERRCALLTWAQKTGAYVIEDDYDSVFSYNSTPLPALKAMDEDDRVIYIGTFSKTLGPGMRMGYMVCPDAILTSVQNMKALSNSGSNWLQQQFLADFMHDQRYYSHLRKLEQEYANRQRLLVEGLQRIFPEGKVLGVENGLHLTLACPLTIEQVAQLRERCLQENIRFDTLTELANGSETAWLKTVASPLLFFGFGGLNQQQLLHLLAVIEQQVAILQQEASAEMAVIPTSMPPV</sequence>
<dbReference type="RefSeq" id="WP_130592450.1">
    <property type="nucleotide sequence ID" value="NZ_CP034752.1"/>
</dbReference>
<dbReference type="InterPro" id="IPR004839">
    <property type="entry name" value="Aminotransferase_I/II_large"/>
</dbReference>
<dbReference type="InterPro" id="IPR000524">
    <property type="entry name" value="Tscrpt_reg_HTH_GntR"/>
</dbReference>
<dbReference type="Proteomes" id="UP000293154">
    <property type="component" value="Chromosome"/>
</dbReference>
<dbReference type="Gene3D" id="1.10.10.10">
    <property type="entry name" value="Winged helix-like DNA-binding domain superfamily/Winged helix DNA-binding domain"/>
    <property type="match status" value="1"/>
</dbReference>
<keyword evidence="7" id="KW-0808">Transferase</keyword>
<dbReference type="InterPro" id="IPR036390">
    <property type="entry name" value="WH_DNA-bd_sf"/>
</dbReference>
<dbReference type="InterPro" id="IPR051446">
    <property type="entry name" value="HTH_trans_reg/aminotransferase"/>
</dbReference>
<evidence type="ECO:0000256" key="2">
    <source>
        <dbReference type="ARBA" id="ARBA00022898"/>
    </source>
</evidence>
<dbReference type="GO" id="GO:0030170">
    <property type="term" value="F:pyridoxal phosphate binding"/>
    <property type="evidence" value="ECO:0007669"/>
    <property type="project" value="InterPro"/>
</dbReference>
<keyword evidence="8" id="KW-1185">Reference proteome</keyword>
<dbReference type="SMART" id="SM00345">
    <property type="entry name" value="HTH_GNTR"/>
    <property type="match status" value="1"/>
</dbReference>
<keyword evidence="5" id="KW-0804">Transcription</keyword>
<dbReference type="SUPFAM" id="SSF53383">
    <property type="entry name" value="PLP-dependent transferases"/>
    <property type="match status" value="1"/>
</dbReference>
<feature type="domain" description="HTH gntR-type" evidence="6">
    <location>
        <begin position="12"/>
        <end position="80"/>
    </location>
</feature>
<dbReference type="GO" id="GO:0003677">
    <property type="term" value="F:DNA binding"/>
    <property type="evidence" value="ECO:0007669"/>
    <property type="project" value="UniProtKB-KW"/>
</dbReference>
<dbReference type="CDD" id="cd00609">
    <property type="entry name" value="AAT_like"/>
    <property type="match status" value="1"/>
</dbReference>
<keyword evidence="7" id="KW-0032">Aminotransferase</keyword>
<dbReference type="InterPro" id="IPR015421">
    <property type="entry name" value="PyrdxlP-dep_Trfase_major"/>
</dbReference>
<dbReference type="SUPFAM" id="SSF46785">
    <property type="entry name" value="Winged helix' DNA-binding domain"/>
    <property type="match status" value="1"/>
</dbReference>
<dbReference type="CDD" id="cd07377">
    <property type="entry name" value="WHTH_GntR"/>
    <property type="match status" value="1"/>
</dbReference>
<evidence type="ECO:0000256" key="4">
    <source>
        <dbReference type="ARBA" id="ARBA00023125"/>
    </source>
</evidence>